<evidence type="ECO:0000259" key="1">
    <source>
        <dbReference type="Pfam" id="PF08000"/>
    </source>
</evidence>
<dbReference type="InParanoid" id="K3X6T7"/>
<dbReference type="SUPFAM" id="SSF50729">
    <property type="entry name" value="PH domain-like"/>
    <property type="match status" value="1"/>
</dbReference>
<sequence length="212" mass="24072">MFRGFAKDLAGTADICNTVTNVTKIQGATYLLPGEEILFAFASAKEEFVFTNEALLTVHGENAMTTRKLVLRYEYRDHRITHVQFETTGRVDRDCEIKFRIGEFDMSIDIAKKEEELVKQHYKTLVTLSREQEKRAHNWSFAREALDKSSDAMKINGYSDPTLNLTNHASGTLEWLEADFNRLNPRSYHAEIQAALASTGGLNAPSHRRSIV</sequence>
<keyword evidence="3" id="KW-1185">Reference proteome</keyword>
<evidence type="ECO:0000313" key="3">
    <source>
        <dbReference type="Proteomes" id="UP000019132"/>
    </source>
</evidence>
<proteinExistence type="predicted"/>
<dbReference type="VEuPathDB" id="FungiDB:PYU1_G012909"/>
<dbReference type="EnsemblProtists" id="PYU1_T012936">
    <property type="protein sequence ID" value="PYU1_T012936"/>
    <property type="gene ID" value="PYU1_G012909"/>
</dbReference>
<protein>
    <recommendedName>
        <fullName evidence="1">Bacterial Pleckstrin homology domain-containing protein</fullName>
    </recommendedName>
</protein>
<dbReference type="EMBL" id="GL376607">
    <property type="status" value="NOT_ANNOTATED_CDS"/>
    <property type="molecule type" value="Genomic_DNA"/>
</dbReference>
<dbReference type="PANTHER" id="PTHR35796">
    <property type="entry name" value="HYPOTHETICAL CYTOSOLIC PROTEIN"/>
    <property type="match status" value="1"/>
</dbReference>
<name>K3X6T7_GLOUD</name>
<accession>K3X6T7</accession>
<reference evidence="3" key="1">
    <citation type="journal article" date="2010" name="Genome Biol.">
        <title>Genome sequence of the necrotrophic plant pathogen Pythium ultimum reveals original pathogenicity mechanisms and effector repertoire.</title>
        <authorList>
            <person name="Levesque C.A."/>
            <person name="Brouwer H."/>
            <person name="Cano L."/>
            <person name="Hamilton J.P."/>
            <person name="Holt C."/>
            <person name="Huitema E."/>
            <person name="Raffaele S."/>
            <person name="Robideau G.P."/>
            <person name="Thines M."/>
            <person name="Win J."/>
            <person name="Zerillo M.M."/>
            <person name="Beakes G.W."/>
            <person name="Boore J.L."/>
            <person name="Busam D."/>
            <person name="Dumas B."/>
            <person name="Ferriera S."/>
            <person name="Fuerstenberg S.I."/>
            <person name="Gachon C.M."/>
            <person name="Gaulin E."/>
            <person name="Govers F."/>
            <person name="Grenville-Briggs L."/>
            <person name="Horner N."/>
            <person name="Hostetler J."/>
            <person name="Jiang R.H."/>
            <person name="Johnson J."/>
            <person name="Krajaejun T."/>
            <person name="Lin H."/>
            <person name="Meijer H.J."/>
            <person name="Moore B."/>
            <person name="Morris P."/>
            <person name="Phuntmart V."/>
            <person name="Puiu D."/>
            <person name="Shetty J."/>
            <person name="Stajich J.E."/>
            <person name="Tripathy S."/>
            <person name="Wawra S."/>
            <person name="van West P."/>
            <person name="Whitty B.R."/>
            <person name="Coutinho P.M."/>
            <person name="Henrissat B."/>
            <person name="Martin F."/>
            <person name="Thomas P.D."/>
            <person name="Tyler B.M."/>
            <person name="De Vries R.P."/>
            <person name="Kamoun S."/>
            <person name="Yandell M."/>
            <person name="Tisserat N."/>
            <person name="Buell C.R."/>
        </authorList>
    </citation>
    <scope>NUCLEOTIDE SEQUENCE</scope>
    <source>
        <strain evidence="3">DAOM:BR144</strain>
    </source>
</reference>
<organism evidence="2 3">
    <name type="scientific">Globisporangium ultimum (strain ATCC 200006 / CBS 805.95 / DAOM BR144)</name>
    <name type="common">Pythium ultimum</name>
    <dbReference type="NCBI Taxonomy" id="431595"/>
    <lineage>
        <taxon>Eukaryota</taxon>
        <taxon>Sar</taxon>
        <taxon>Stramenopiles</taxon>
        <taxon>Oomycota</taxon>
        <taxon>Peronosporomycetes</taxon>
        <taxon>Pythiales</taxon>
        <taxon>Pythiaceae</taxon>
        <taxon>Globisporangium</taxon>
    </lineage>
</organism>
<dbReference type="InterPro" id="IPR037063">
    <property type="entry name" value="PHb_sf"/>
</dbReference>
<reference evidence="3" key="2">
    <citation type="submission" date="2010-04" db="EMBL/GenBank/DDBJ databases">
        <authorList>
            <person name="Buell R."/>
            <person name="Hamilton J."/>
            <person name="Hostetler J."/>
        </authorList>
    </citation>
    <scope>NUCLEOTIDE SEQUENCE [LARGE SCALE GENOMIC DNA]</scope>
    <source>
        <strain evidence="3">DAOM:BR144</strain>
    </source>
</reference>
<feature type="domain" description="Bacterial Pleckstrin homology" evidence="1">
    <location>
        <begin position="26"/>
        <end position="127"/>
    </location>
</feature>
<dbReference type="HOGENOM" id="CLU_089144_0_0_1"/>
<dbReference type="Proteomes" id="UP000019132">
    <property type="component" value="Unassembled WGS sequence"/>
</dbReference>
<dbReference type="AlphaFoldDB" id="K3X6T7"/>
<reference evidence="2" key="3">
    <citation type="submission" date="2015-02" db="UniProtKB">
        <authorList>
            <consortium name="EnsemblProtists"/>
        </authorList>
    </citation>
    <scope>IDENTIFICATION</scope>
    <source>
        <strain evidence="2">DAOM BR144</strain>
    </source>
</reference>
<dbReference type="Pfam" id="PF08000">
    <property type="entry name" value="bPH_1"/>
    <property type="match status" value="1"/>
</dbReference>
<dbReference type="Gene3D" id="1.10.287.210">
    <property type="match status" value="1"/>
</dbReference>
<dbReference type="InterPro" id="IPR012544">
    <property type="entry name" value="PHb"/>
</dbReference>
<dbReference type="eggNOG" id="ENOG502SMQN">
    <property type="taxonomic scope" value="Eukaryota"/>
</dbReference>
<dbReference type="PANTHER" id="PTHR35796:SF3">
    <property type="entry name" value="BHLH DOMAIN-CONTAINING PROTEIN"/>
    <property type="match status" value="1"/>
</dbReference>
<dbReference type="Gene3D" id="2.30.29.50">
    <property type="entry name" value="Bacterial Pleckstrin homology domain"/>
    <property type="match status" value="1"/>
</dbReference>
<evidence type="ECO:0000313" key="2">
    <source>
        <dbReference type="EnsemblProtists" id="PYU1_T012936"/>
    </source>
</evidence>